<gene>
    <name evidence="9" type="ORF">SAMN04488543_0019</name>
</gene>
<accession>A0A1H1L144</accession>
<sequence length="307" mass="32979">MASWAEVRPTAPPPRVRAHPRRTLLRGVPILPSVVLLVVFLAGPIAYCVYAAFTDMALTGQATTSFVGVENFTRAFTDPAFLSSLWLTLVFTLLSAIIGQNVLGMVLALLSRSGYAVVRAFTSAVVIGAWVLPEVVAAYLWTAVLGTDGSWNAITGFFGLPAQNWLFTTPILAVSIANIWRGTAFSMLVYSAALSEVPRELEEAALVDGAGRFRLLLSITVPLVRRTIATNLMLITLQTLSVFGLIYTMTKGGPSEKSMTLPLFAYNQAFISADLGYGTAIALLLLLIGGLFSVVYLRALRGSEVGR</sequence>
<keyword evidence="2 7" id="KW-0813">Transport</keyword>
<dbReference type="PANTHER" id="PTHR43005:SF1">
    <property type="entry name" value="SPERMIDINE_PUTRESCINE TRANSPORT SYSTEM PERMEASE PROTEIN"/>
    <property type="match status" value="1"/>
</dbReference>
<evidence type="ECO:0000313" key="9">
    <source>
        <dbReference type="EMBL" id="SDR68291.1"/>
    </source>
</evidence>
<organism evidence="9 10">
    <name type="scientific">Friedmanniella luteola</name>
    <dbReference type="NCBI Taxonomy" id="546871"/>
    <lineage>
        <taxon>Bacteria</taxon>
        <taxon>Bacillati</taxon>
        <taxon>Actinomycetota</taxon>
        <taxon>Actinomycetes</taxon>
        <taxon>Propionibacteriales</taxon>
        <taxon>Nocardioidaceae</taxon>
        <taxon>Friedmanniella</taxon>
    </lineage>
</organism>
<dbReference type="RefSeq" id="WP_091408395.1">
    <property type="nucleotide sequence ID" value="NZ_LT629749.1"/>
</dbReference>
<comment type="subcellular location">
    <subcellularLocation>
        <location evidence="1 7">Cell membrane</location>
        <topology evidence="1 7">Multi-pass membrane protein</topology>
    </subcellularLocation>
</comment>
<feature type="transmembrane region" description="Helical" evidence="7">
    <location>
        <begin position="117"/>
        <end position="142"/>
    </location>
</feature>
<evidence type="ECO:0000256" key="7">
    <source>
        <dbReference type="RuleBase" id="RU363032"/>
    </source>
</evidence>
<dbReference type="EMBL" id="LT629749">
    <property type="protein sequence ID" value="SDR68291.1"/>
    <property type="molecule type" value="Genomic_DNA"/>
</dbReference>
<proteinExistence type="inferred from homology"/>
<feature type="domain" description="ABC transmembrane type-1" evidence="8">
    <location>
        <begin position="85"/>
        <end position="296"/>
    </location>
</feature>
<dbReference type="InterPro" id="IPR035906">
    <property type="entry name" value="MetI-like_sf"/>
</dbReference>
<name>A0A1H1L144_9ACTN</name>
<keyword evidence="6 7" id="KW-0472">Membrane</keyword>
<dbReference type="CDD" id="cd06261">
    <property type="entry name" value="TM_PBP2"/>
    <property type="match status" value="1"/>
</dbReference>
<dbReference type="Pfam" id="PF00528">
    <property type="entry name" value="BPD_transp_1"/>
    <property type="match status" value="1"/>
</dbReference>
<dbReference type="STRING" id="546871.SAMN04488543_0019"/>
<dbReference type="GO" id="GO:0005886">
    <property type="term" value="C:plasma membrane"/>
    <property type="evidence" value="ECO:0007669"/>
    <property type="project" value="UniProtKB-SubCell"/>
</dbReference>
<dbReference type="SUPFAM" id="SSF161098">
    <property type="entry name" value="MetI-like"/>
    <property type="match status" value="1"/>
</dbReference>
<keyword evidence="5 7" id="KW-1133">Transmembrane helix</keyword>
<evidence type="ECO:0000256" key="5">
    <source>
        <dbReference type="ARBA" id="ARBA00022989"/>
    </source>
</evidence>
<feature type="transmembrane region" description="Helical" evidence="7">
    <location>
        <begin position="269"/>
        <end position="297"/>
    </location>
</feature>
<feature type="transmembrane region" description="Helical" evidence="7">
    <location>
        <begin position="30"/>
        <end position="53"/>
    </location>
</feature>
<evidence type="ECO:0000313" key="10">
    <source>
        <dbReference type="Proteomes" id="UP000199092"/>
    </source>
</evidence>
<dbReference type="PROSITE" id="PS50928">
    <property type="entry name" value="ABC_TM1"/>
    <property type="match status" value="1"/>
</dbReference>
<evidence type="ECO:0000256" key="4">
    <source>
        <dbReference type="ARBA" id="ARBA00022692"/>
    </source>
</evidence>
<dbReference type="GO" id="GO:0055085">
    <property type="term" value="P:transmembrane transport"/>
    <property type="evidence" value="ECO:0007669"/>
    <property type="project" value="InterPro"/>
</dbReference>
<evidence type="ECO:0000256" key="1">
    <source>
        <dbReference type="ARBA" id="ARBA00004651"/>
    </source>
</evidence>
<feature type="transmembrane region" description="Helical" evidence="7">
    <location>
        <begin position="162"/>
        <end position="180"/>
    </location>
</feature>
<evidence type="ECO:0000256" key="3">
    <source>
        <dbReference type="ARBA" id="ARBA00022475"/>
    </source>
</evidence>
<dbReference type="Gene3D" id="1.10.3720.10">
    <property type="entry name" value="MetI-like"/>
    <property type="match status" value="1"/>
</dbReference>
<evidence type="ECO:0000256" key="6">
    <source>
        <dbReference type="ARBA" id="ARBA00023136"/>
    </source>
</evidence>
<dbReference type="PANTHER" id="PTHR43005">
    <property type="entry name" value="BLR7065 PROTEIN"/>
    <property type="match status" value="1"/>
</dbReference>
<keyword evidence="4 7" id="KW-0812">Transmembrane</keyword>
<evidence type="ECO:0000259" key="8">
    <source>
        <dbReference type="PROSITE" id="PS50928"/>
    </source>
</evidence>
<evidence type="ECO:0000256" key="2">
    <source>
        <dbReference type="ARBA" id="ARBA00022448"/>
    </source>
</evidence>
<comment type="similarity">
    <text evidence="7">Belongs to the binding-protein-dependent transport system permease family.</text>
</comment>
<feature type="transmembrane region" description="Helical" evidence="7">
    <location>
        <begin position="228"/>
        <end position="249"/>
    </location>
</feature>
<dbReference type="AlphaFoldDB" id="A0A1H1L144"/>
<dbReference type="InterPro" id="IPR000515">
    <property type="entry name" value="MetI-like"/>
</dbReference>
<reference evidence="9 10" key="1">
    <citation type="submission" date="2016-10" db="EMBL/GenBank/DDBJ databases">
        <authorList>
            <person name="de Groot N.N."/>
        </authorList>
    </citation>
    <scope>NUCLEOTIDE SEQUENCE [LARGE SCALE GENOMIC DNA]</scope>
    <source>
        <strain evidence="9 10">DSM 21741</strain>
    </source>
</reference>
<feature type="transmembrane region" description="Helical" evidence="7">
    <location>
        <begin position="85"/>
        <end position="110"/>
    </location>
</feature>
<keyword evidence="10" id="KW-1185">Reference proteome</keyword>
<protein>
    <submittedName>
        <fullName evidence="9">Carbohydrate ABC transporter membrane protein 1, CUT1 family</fullName>
    </submittedName>
</protein>
<dbReference type="OrthoDB" id="9804439at2"/>
<dbReference type="Proteomes" id="UP000199092">
    <property type="component" value="Chromosome I"/>
</dbReference>
<keyword evidence="3" id="KW-1003">Cell membrane</keyword>